<comment type="caution">
    <text evidence="2">The sequence shown here is derived from an EMBL/GenBank/DDBJ whole genome shotgun (WGS) entry which is preliminary data.</text>
</comment>
<organism evidence="2 3">
    <name type="scientific">Streptomyces poonensis</name>
    <dbReference type="NCBI Taxonomy" id="68255"/>
    <lineage>
        <taxon>Bacteria</taxon>
        <taxon>Bacillati</taxon>
        <taxon>Actinomycetota</taxon>
        <taxon>Actinomycetes</taxon>
        <taxon>Kitasatosporales</taxon>
        <taxon>Streptomycetaceae</taxon>
        <taxon>Streptomyces</taxon>
    </lineage>
</organism>
<feature type="transmembrane region" description="Helical" evidence="1">
    <location>
        <begin position="101"/>
        <end position="124"/>
    </location>
</feature>
<name>A0A918PYT8_9ACTN</name>
<reference evidence="2" key="1">
    <citation type="journal article" date="2014" name="Int. J. Syst. Evol. Microbiol.">
        <title>Complete genome sequence of Corynebacterium casei LMG S-19264T (=DSM 44701T), isolated from a smear-ripened cheese.</title>
        <authorList>
            <consortium name="US DOE Joint Genome Institute (JGI-PGF)"/>
            <person name="Walter F."/>
            <person name="Albersmeier A."/>
            <person name="Kalinowski J."/>
            <person name="Ruckert C."/>
        </authorList>
    </citation>
    <scope>NUCLEOTIDE SEQUENCE</scope>
    <source>
        <strain evidence="2">JCM 4815</strain>
    </source>
</reference>
<proteinExistence type="predicted"/>
<evidence type="ECO:0000313" key="2">
    <source>
        <dbReference type="EMBL" id="GGZ25868.1"/>
    </source>
</evidence>
<keyword evidence="1" id="KW-1133">Transmembrane helix</keyword>
<dbReference type="EMBL" id="BMVW01000012">
    <property type="protein sequence ID" value="GGZ25868.1"/>
    <property type="molecule type" value="Genomic_DNA"/>
</dbReference>
<dbReference type="RefSeq" id="WP_189863221.1">
    <property type="nucleotide sequence ID" value="NZ_BMVW01000012.1"/>
</dbReference>
<dbReference type="AlphaFoldDB" id="A0A918PYT8"/>
<keyword evidence="1" id="KW-0472">Membrane</keyword>
<reference evidence="2" key="2">
    <citation type="submission" date="2020-09" db="EMBL/GenBank/DDBJ databases">
        <authorList>
            <person name="Sun Q."/>
            <person name="Ohkuma M."/>
        </authorList>
    </citation>
    <scope>NUCLEOTIDE SEQUENCE</scope>
    <source>
        <strain evidence="2">JCM 4815</strain>
    </source>
</reference>
<dbReference type="Proteomes" id="UP000622166">
    <property type="component" value="Unassembled WGS sequence"/>
</dbReference>
<sequence length="187" mass="19936">MTATAARTPIPLSPPVPRWAEWSAKAVPWCVLPSGLWRVAVVVGMLFGWLEGEASIAEEAYMLLLTVVSELLALLTLGLVRPWGEILPQWIPLVGGRPVPVAAAVVPAALGVLAITSLLAYVLLNNFLFHYHPEPVIGSDGQDPAGVMSTGWVLGLSYGPLLAWAPLLGAVTYSYYRRRTAAARAAA</sequence>
<gene>
    <name evidence="2" type="ORF">GCM10010365_52690</name>
</gene>
<accession>A0A918PYT8</accession>
<feature type="transmembrane region" description="Helical" evidence="1">
    <location>
        <begin position="152"/>
        <end position="176"/>
    </location>
</feature>
<protein>
    <submittedName>
        <fullName evidence="2">Uncharacterized protein</fullName>
    </submittedName>
</protein>
<keyword evidence="3" id="KW-1185">Reference proteome</keyword>
<feature type="transmembrane region" description="Helical" evidence="1">
    <location>
        <begin position="61"/>
        <end position="80"/>
    </location>
</feature>
<feature type="transmembrane region" description="Helical" evidence="1">
    <location>
        <begin position="26"/>
        <end position="49"/>
    </location>
</feature>
<keyword evidence="1" id="KW-0812">Transmembrane</keyword>
<evidence type="ECO:0000313" key="3">
    <source>
        <dbReference type="Proteomes" id="UP000622166"/>
    </source>
</evidence>
<evidence type="ECO:0000256" key="1">
    <source>
        <dbReference type="SAM" id="Phobius"/>
    </source>
</evidence>